<dbReference type="Gene3D" id="3.80.10.10">
    <property type="entry name" value="Ribonuclease Inhibitor"/>
    <property type="match status" value="1"/>
</dbReference>
<organism evidence="3 4">
    <name type="scientific">Astrephomene gubernaculifera</name>
    <dbReference type="NCBI Taxonomy" id="47775"/>
    <lineage>
        <taxon>Eukaryota</taxon>
        <taxon>Viridiplantae</taxon>
        <taxon>Chlorophyta</taxon>
        <taxon>core chlorophytes</taxon>
        <taxon>Chlorophyceae</taxon>
        <taxon>CS clade</taxon>
        <taxon>Chlamydomonadales</taxon>
        <taxon>Astrephomenaceae</taxon>
        <taxon>Astrephomene</taxon>
    </lineage>
</organism>
<evidence type="ECO:0000256" key="2">
    <source>
        <dbReference type="SAM" id="MobiDB-lite"/>
    </source>
</evidence>
<accession>A0AAD3HIX0</accession>
<dbReference type="InterPro" id="IPR032675">
    <property type="entry name" value="LRR_dom_sf"/>
</dbReference>
<gene>
    <name evidence="3" type="ORF">Agub_g3140</name>
</gene>
<evidence type="ECO:0000313" key="3">
    <source>
        <dbReference type="EMBL" id="GFR42246.1"/>
    </source>
</evidence>
<keyword evidence="4" id="KW-1185">Reference proteome</keyword>
<dbReference type="AlphaFoldDB" id="A0AAD3HIX0"/>
<dbReference type="GO" id="GO:0005930">
    <property type="term" value="C:axoneme"/>
    <property type="evidence" value="ECO:0007669"/>
    <property type="project" value="UniProtKB-SubCell"/>
</dbReference>
<evidence type="ECO:0000313" key="4">
    <source>
        <dbReference type="Proteomes" id="UP001054857"/>
    </source>
</evidence>
<name>A0AAD3HIX0_9CHLO</name>
<dbReference type="Proteomes" id="UP001054857">
    <property type="component" value="Unassembled WGS sequence"/>
</dbReference>
<sequence length="820" mass="85951">MVHPYWVDVLLACLRGSPRTTSERQPTTERGAERPVVPQKDAKYIHSSENTPLDVVPLFWSYLSKSDRLSLRLSCREGRRIHDSLVTKICICENAFVGAVLSDRHLRHASPPRLEIAAADAEVSTALHGIIARGCRPHLLALCLDSGNEHRRQERGLAFFVPLASAPGELASIHLGGVPLSSRTLRALQPLLAPAATTSAAPLGSTNTPTAAHPGVPYVQASIAPPLRLHLYGYDLTKPATAAALAALVAAAGPRLEQLELRGCLGWPKLLPAKLQTAVHLRHLTLSFQPIGASAGTAARSGGGLVTAFHPAAAAASAAAAMQSLGLLRQLTCLELRGTVVKGTETKVVSSSKYDTSAAAGPSPQSLARALYQLTALTRLAVEGLASTEPLLTSFTAMRALRDLELPDTSVNPEGMEALARAAPDLTALTLGSVGLGPVLTLRDARQRAAATAAQPLEALALPSGLNSLAVVRNRVTLRTMRSLGLALEARRTAAARRALVVVPGIEIDLPDVEFDPLQAFHMCEDSVMRSYLLPEPAAALVAALRMLAATQASPPASGAAAAAVTAADGGREFAVHNENGSLTAAPSGRTAALAAAAAPAGIDSGEDGDRGVVACDGASSSMGSSGQQVGGHAVWISEMQPLRLAALELYGVGLMSYDLAAVAGLTTLRRLSLASGELAVHSLSRLAALPLLQHLELLRCTTAPASSDTAATAGAVDASAAEMGGDTAADDGRRALLELCMRAPRLRRVQVVRSAGTDGACGRYGPFGVEWVRERLQALGSRRQWWRQRARVGEELGEGLWIGGREEEVEDEWPEVSWN</sequence>
<evidence type="ECO:0000256" key="1">
    <source>
        <dbReference type="ARBA" id="ARBA00004430"/>
    </source>
</evidence>
<dbReference type="EMBL" id="BMAR01000003">
    <property type="protein sequence ID" value="GFR42246.1"/>
    <property type="molecule type" value="Genomic_DNA"/>
</dbReference>
<protein>
    <submittedName>
        <fullName evidence="3">Uncharacterized protein</fullName>
    </submittedName>
</protein>
<comment type="subcellular location">
    <subcellularLocation>
        <location evidence="1">Cytoplasm</location>
        <location evidence="1">Cytoskeleton</location>
        <location evidence="1">Cilium axoneme</location>
    </subcellularLocation>
</comment>
<feature type="region of interest" description="Disordered" evidence="2">
    <location>
        <begin position="19"/>
        <end position="38"/>
    </location>
</feature>
<reference evidence="3 4" key="1">
    <citation type="journal article" date="2021" name="Sci. Rep.">
        <title>Genome sequencing of the multicellular alga Astrephomene provides insights into convergent evolution of germ-soma differentiation.</title>
        <authorList>
            <person name="Yamashita S."/>
            <person name="Yamamoto K."/>
            <person name="Matsuzaki R."/>
            <person name="Suzuki S."/>
            <person name="Yamaguchi H."/>
            <person name="Hirooka S."/>
            <person name="Minakuchi Y."/>
            <person name="Miyagishima S."/>
            <person name="Kawachi M."/>
            <person name="Toyoda A."/>
            <person name="Nozaki H."/>
        </authorList>
    </citation>
    <scope>NUCLEOTIDE SEQUENCE [LARGE SCALE GENOMIC DNA]</scope>
    <source>
        <strain evidence="3 4">NIES-4017</strain>
    </source>
</reference>
<proteinExistence type="predicted"/>
<dbReference type="SUPFAM" id="SSF52047">
    <property type="entry name" value="RNI-like"/>
    <property type="match status" value="1"/>
</dbReference>
<comment type="caution">
    <text evidence="3">The sequence shown here is derived from an EMBL/GenBank/DDBJ whole genome shotgun (WGS) entry which is preliminary data.</text>
</comment>